<dbReference type="FunFam" id="3.40.850.10:FF:000037">
    <property type="entry name" value="kinesin-like protein KIF19"/>
    <property type="match status" value="1"/>
</dbReference>
<evidence type="ECO:0000256" key="9">
    <source>
        <dbReference type="ARBA" id="ARBA00022475"/>
    </source>
</evidence>
<keyword evidence="25" id="KW-0206">Cytoskeleton</keyword>
<dbReference type="Pfam" id="PF00005">
    <property type="entry name" value="ABC_tran"/>
    <property type="match status" value="2"/>
</dbReference>
<dbReference type="Pfam" id="PF23321">
    <property type="entry name" value="R1_ABCA1"/>
    <property type="match status" value="1"/>
</dbReference>
<evidence type="ECO:0000259" key="38">
    <source>
        <dbReference type="PROSITE" id="PS50067"/>
    </source>
</evidence>
<keyword evidence="12" id="KW-0493">Microtubule</keyword>
<evidence type="ECO:0000256" key="33">
    <source>
        <dbReference type="ARBA" id="ARBA00082190"/>
    </source>
</evidence>
<dbReference type="GO" id="GO:0010874">
    <property type="term" value="P:regulation of cholesterol efflux"/>
    <property type="evidence" value="ECO:0007669"/>
    <property type="project" value="UniProtKB-ARBA"/>
</dbReference>
<comment type="caution">
    <text evidence="40">The sequence shown here is derived from an EMBL/GenBank/DDBJ whole genome shotgun (WGS) entry which is preliminary data.</text>
</comment>
<dbReference type="GO" id="GO:0005929">
    <property type="term" value="C:cilium"/>
    <property type="evidence" value="ECO:0007669"/>
    <property type="project" value="UniProtKB-SubCell"/>
</dbReference>
<evidence type="ECO:0000256" key="19">
    <source>
        <dbReference type="ARBA" id="ARBA00023054"/>
    </source>
</evidence>
<feature type="compositionally biased region" description="Basic and acidic residues" evidence="36">
    <location>
        <begin position="1396"/>
        <end position="1412"/>
    </location>
</feature>
<dbReference type="InterPro" id="IPR015943">
    <property type="entry name" value="WD40/YVTN_repeat-like_dom_sf"/>
</dbReference>
<keyword evidence="27" id="KW-0966">Cell projection</keyword>
<feature type="compositionally biased region" description="Basic and acidic residues" evidence="36">
    <location>
        <begin position="510"/>
        <end position="521"/>
    </location>
</feature>
<dbReference type="InterPro" id="IPR026082">
    <property type="entry name" value="ABCA"/>
</dbReference>
<evidence type="ECO:0000256" key="7">
    <source>
        <dbReference type="ARBA" id="ARBA00008869"/>
    </source>
</evidence>
<gene>
    <name evidence="40" type="ORF">Baya_0821</name>
</gene>
<evidence type="ECO:0000256" key="21">
    <source>
        <dbReference type="ARBA" id="ARBA00023069"/>
    </source>
</evidence>
<feature type="transmembrane region" description="Helical" evidence="37">
    <location>
        <begin position="2374"/>
        <end position="2394"/>
    </location>
</feature>
<keyword evidence="8" id="KW-0813">Transport</keyword>
<evidence type="ECO:0000256" key="5">
    <source>
        <dbReference type="ARBA" id="ARBA00004245"/>
    </source>
</evidence>
<keyword evidence="11 37" id="KW-0812">Transmembrane</keyword>
<dbReference type="InterPro" id="IPR013525">
    <property type="entry name" value="ABC2_TM"/>
</dbReference>
<keyword evidence="18" id="KW-0333">Golgi apparatus</keyword>
<evidence type="ECO:0000256" key="36">
    <source>
        <dbReference type="SAM" id="MobiDB-lite"/>
    </source>
</evidence>
<evidence type="ECO:0000256" key="3">
    <source>
        <dbReference type="ARBA" id="ARBA00004155"/>
    </source>
</evidence>
<dbReference type="SMART" id="SM00382">
    <property type="entry name" value="AAA"/>
    <property type="match status" value="3"/>
</dbReference>
<evidence type="ECO:0000256" key="17">
    <source>
        <dbReference type="ARBA" id="ARBA00022989"/>
    </source>
</evidence>
<dbReference type="GO" id="GO:0000139">
    <property type="term" value="C:Golgi membrane"/>
    <property type="evidence" value="ECO:0007669"/>
    <property type="project" value="UniProtKB-SubCell"/>
</dbReference>
<feature type="transmembrane region" description="Helical" evidence="37">
    <location>
        <begin position="1862"/>
        <end position="1884"/>
    </location>
</feature>
<dbReference type="GO" id="GO:0003777">
    <property type="term" value="F:microtubule motor activity"/>
    <property type="evidence" value="ECO:0007669"/>
    <property type="project" value="InterPro"/>
</dbReference>
<feature type="domain" description="Kinesin motor" evidence="38">
    <location>
        <begin position="562"/>
        <end position="859"/>
    </location>
</feature>
<feature type="compositionally biased region" description="Polar residues" evidence="36">
    <location>
        <begin position="1373"/>
        <end position="1392"/>
    </location>
</feature>
<feature type="compositionally biased region" description="Low complexity" evidence="36">
    <location>
        <begin position="1274"/>
        <end position="1286"/>
    </location>
</feature>
<dbReference type="PRINTS" id="PR00380">
    <property type="entry name" value="KINESINHEAVY"/>
</dbReference>
<dbReference type="FunFam" id="3.40.50.300:FF:000729">
    <property type="entry name" value="ATP-binding cassette, sub-family A (ABC1), member 5"/>
    <property type="match status" value="1"/>
</dbReference>
<evidence type="ECO:0000259" key="39">
    <source>
        <dbReference type="PROSITE" id="PS50893"/>
    </source>
</evidence>
<dbReference type="SUPFAM" id="SSF52540">
    <property type="entry name" value="P-loop containing nucleoside triphosphate hydrolases"/>
    <property type="match status" value="3"/>
</dbReference>
<evidence type="ECO:0000256" key="28">
    <source>
        <dbReference type="ARBA" id="ARBA00050894"/>
    </source>
</evidence>
<sequence>MEPVYVHTKKRREFGRPCNFSDRPAELDVDILPDSSLAEDFIFRDPCDVAINTERFESEARGMNHVEGGWPKDINPQDMEQTIRYRKKVEKDENYVNTVMQLGSHMEHCIRQNNAIDIYQEYFEDEEVVEGSEEQPSAKTINVFRDPNEVKRTATSLSWHPDGGRKLAVAYSSLEFQKFSNDMCYDSYIWDIENPNKPDLTLKPVSPLVCLEYNPKDSHILVGGSYNGQIAAWDTRKGSQPVEMTAVENSHRDPVYKVIWLQTKAGTDFFSASTDGQVLWWDVRKLNEPTERLVLDPTKKGKLENALGAISLEFETTMPTKFMVGTEQGLVVSCNRKAKTPGEKIVCTFSGHHGPIYALQRNPFFPKNFLTVADWTARIWSEDTRESSIMWTKYHMAYLSDGCWSPVRPSVFFTVKMDGTLDVWDFLFKQNDPTLSLKVCDEALYSIRVQDSGRFLACGSQLGNATMLEISSSLCTLQKNEKAMTTAMFERETKREKILEARHKELRLKERCRSEQSKDEEPRDDDDEESAEELVARAERDFYEMVEAELMKGEKDEKIVKKNKVALRIRPLSDVEIEEGAAIVAHRVDDQMVVLMDPLEDPDDILRAHRSREKTYMFDVAFDYTAAQEEVYRATTKGLIEGLISGYNATVFAYGPTGCGKTYTMLGTDTEPGIYVRTLNDLFKAIEETSDDMQYSVSMSYLEIYNEMIRDLLNPSTGFLDLREDSKGEIQVAGITEVSTVNAREIMELLMKGNKQRTQEPTAANQTSSRSHAVLQVAVRQQSRCKDVLQEVRFARLFMIDLAGSERAAQTQNRGQRLKEGAHINRSLLALGNCINALSEKNGNKYINYRDSKLTRLLKRNLLNVSYHIAQYTSIIADLRSEIQRLKKKIAEQSGRESTADKTDIRHVQAEVQAHSTQQSRGEIDQLREQLIEAFRQQMEIRKRLMELDNMNMEIQIDTSKHLLTIADWEQERSRHHRKWQSERRKESFHKDESEKDSDTPDSPPDSTENQEVATARENLLVLMSEQKKLRKQKAGLERLLVEVRERAQRLEELLPCRVSSEEQREVLGLLCKVHELEIENAEMQSHTLLKDTVIRQKDVVVQRFEQHRQLCHEIIQQQRQFIDNHSLLVPPHLQKLYDMYIRELDERNLDRVIALDKVTIHTLKEGSLPKIALPSRGRDPLQELDSDQESIRTLGSETRQGKVKVRRHTLPPILPEPDSDSNRVFKSSPHAKQIKNSVVMTPPPIHINGQGNRESLPRALDGPLTYSLLSHSVSSHLDSSPESSENGTEAPLTPKGEVRQQIIRGVHSIAVKAARRRSKVLEIDALRVPPPPLTLDPKKHKSVLYLTDAPLKRPLLCRGRQPSPELHHATSDDNLSSSTGDGPVPNSTWTRPRNRQTEHKNTGLREKDFEARRRKRRSRSFEVTGQALTQGKSTSQRFRPLDSTSDTHLHINGQPPAPLLRPQHRAPAQLGKARPSHANHQTGDAPSINLPSHLGHIKHGPQTRPAQPLLYITSTGVGDVSDAEPGSRPCPNLLKHAAKMPSELILPLLLLGLLILISMLNPHISYASISTTNFEDEKYVPFKGLGYTPITNVTSQIMEEVAQEIHMQDRLEMFSSEEDLENASLYEPLSYVGVVFLDKMSYQLRFPYYQVPLPSDFTESIANCYANYLNCRAANYWYSGFIRLQSLIDAAIIQMQTKRSVWRELKVQVVMMGHPGSVEVQKFPHALISIYLVLAFTPFVSFLIVNVAAEKEHRLKDTMNMMGLYDTAFWLSWGLLYAALVTTMSVLMAVIATWTPLFSNSNFLIIFLLIFLYGISTIFFSFMLTPLFKKPKFASTMGSMLTLVFGSLSLFTVLMKDFPQVAVWLLCLLSPSAFSIGIAQVVYLEAQEDGAVFSTLTNGPHPLYVPLLMLCLDCILYLLIAIYLEQVLPGEFGMRRSMIYFLKPSYWTRRRKRYVEVSSVYVAEVNGSRTADESVEPVSPEFRGKEAIRICNIHKTYKGKDNTVEALRGLTFDIFEGQITALLGHSGAGKSTLMNILCGICPPTEGSATIYGTPVAEIADGAEMKQLVGICPQFNIIFDVLTVEEHLKIFAAIKGIPSRDIDNEVKKVLKALDLEKIMDAQAKNLSGGQKRKLSVGIAILGDPKILLLDEPTAGMDPVSRHQVWSLLKSHRAGRVIVLSTHYMDEADILADRKAVISQGQLKCVGSSLYLKTKCGVGYHLRMSVTETCDVHSLTLLVKQHVLKAELSRQQEAELTFTLPFESMETFPGLFAELDGRSDMGIINYGVSMTTLEDVFLRLEAEAEVDQADYSVFNHEKIEEEEGNASCLEDVDQRLLPFSEGRHDAVTGHTLWRQQFSTVAWLHMLNLQREKKPIIYNVTLFLVFLTSVLVLSLATGNIQIHSPERQFQPIYLLRSHEAARKYATSLLVLNSSDSDISSFIRNLDSQDIKVELMKKTDYMSAAPHSAAINVTGSSKDFSYTVAFNSTTLHSLPMVVNVLSNALLRGYNGTGHINTWTKPFDYQIPDSTSYALVYIEAVILGMLAAGMPAYFAMDHTRDRELKCRSTMRISGLLPSAYWCGQAAVDIPFYYLILICMTCTLFAFHSTDLLSNSNALAVVCVVSASIVQLVFVNDNPGLTRFLHNALCFFNPLYPLMACLNCITKATFLRPFHEEFLWKNLLIAVIAPYFQCTLLLFLLRWLEIRYGGQTMKNDRLCRISCKAKGKVQRNPEENVNEDEDVMVEKARVREALTCQCCEEKPVIVVSNLRKEYLVKKEGFSLSKKRRVAAKNISFCVRKGEILGLLGPNGAGKSTIMHMLSGDTASTAGQILMGDYGTEFRPVDNPLEHVGYCPQVNSLWPKITLEEHLQIYAAIKGLHHSDVPNIIRRVVNALELKEHLHKQVKSLSAGLKRKLCFALSMLGNPQIVLLDEPSSGMDPKSKQRMWRAMRVAFKNKKRGAVLTTHYMEEAEAVCDRVAIMVSGQLRCIGSIQHLKGKYGRGYSLEIKLREELTGLQQVALLHKEILRIFPHAARQESFATLMIYKIPMEDVKSLAKAFSQLESAKQNFTFEEYNFSQSTLEQVFMEFAKEQENEEEDVGSLSTTFQWQRLPQDGRASVNHSDSIVYQL</sequence>
<evidence type="ECO:0000256" key="18">
    <source>
        <dbReference type="ARBA" id="ARBA00023034"/>
    </source>
</evidence>
<evidence type="ECO:0000256" key="11">
    <source>
        <dbReference type="ARBA" id="ARBA00022692"/>
    </source>
</evidence>
<dbReference type="InterPro" id="IPR001752">
    <property type="entry name" value="Kinesin_motor_dom"/>
</dbReference>
<evidence type="ECO:0000256" key="37">
    <source>
        <dbReference type="SAM" id="Phobius"/>
    </source>
</evidence>
<dbReference type="Gene3D" id="2.130.10.10">
    <property type="entry name" value="YVTN repeat-like/Quinoprotein amine dehydrogenase"/>
    <property type="match status" value="2"/>
</dbReference>
<feature type="region of interest" description="Disordered" evidence="36">
    <location>
        <begin position="1356"/>
        <end position="1485"/>
    </location>
</feature>
<evidence type="ECO:0000256" key="13">
    <source>
        <dbReference type="ARBA" id="ARBA00022737"/>
    </source>
</evidence>
<evidence type="ECO:0000313" key="41">
    <source>
        <dbReference type="Proteomes" id="UP000319801"/>
    </source>
</evidence>
<evidence type="ECO:0000256" key="35">
    <source>
        <dbReference type="SAM" id="Coils"/>
    </source>
</evidence>
<keyword evidence="13" id="KW-0677">Repeat</keyword>
<dbReference type="GO" id="GO:0005319">
    <property type="term" value="F:lipid transporter activity"/>
    <property type="evidence" value="ECO:0007669"/>
    <property type="project" value="TreeGrafter"/>
</dbReference>
<dbReference type="SUPFAM" id="SSF50978">
    <property type="entry name" value="WD40 repeat-like"/>
    <property type="match status" value="1"/>
</dbReference>
<dbReference type="SMART" id="SM00129">
    <property type="entry name" value="KISc"/>
    <property type="match status" value="1"/>
</dbReference>
<dbReference type="InterPro" id="IPR019821">
    <property type="entry name" value="Kinesin_motor_CS"/>
</dbReference>
<feature type="region of interest" description="Disordered" evidence="36">
    <location>
        <begin position="975"/>
        <end position="1012"/>
    </location>
</feature>
<dbReference type="CDD" id="cd01370">
    <property type="entry name" value="KISc_KIP3_like"/>
    <property type="match status" value="1"/>
</dbReference>
<feature type="transmembrane region" description="Helical" evidence="37">
    <location>
        <begin position="1770"/>
        <end position="1792"/>
    </location>
</feature>
<comment type="subcellular location">
    <subcellularLocation>
        <location evidence="4">Cell membrane</location>
    </subcellularLocation>
    <subcellularLocation>
        <location evidence="2">Cell projection</location>
        <location evidence="2">Cilium</location>
    </subcellularLocation>
    <subcellularLocation>
        <location evidence="5">Cytoplasm</location>
        <location evidence="5">Cytoskeleton</location>
    </subcellularLocation>
    <subcellularLocation>
        <location evidence="6">Golgi apparatus membrane</location>
        <topology evidence="6">Multi-pass membrane protein</topology>
    </subcellularLocation>
    <subcellularLocation>
        <location evidence="1">Late endosome membrane</location>
        <topology evidence="1">Multi-pass membrane protein</topology>
    </subcellularLocation>
    <subcellularLocation>
        <location evidence="3">Lysosome membrane</location>
        <topology evidence="3">Multi-pass membrane protein</topology>
    </subcellularLocation>
</comment>
<feature type="domain" description="ABC transporter" evidence="39">
    <location>
        <begin position="1989"/>
        <end position="2224"/>
    </location>
</feature>
<dbReference type="GO" id="GO:0005886">
    <property type="term" value="C:plasma membrane"/>
    <property type="evidence" value="ECO:0007669"/>
    <property type="project" value="UniProtKB-SubCell"/>
</dbReference>
<protein>
    <recommendedName>
        <fullName evidence="32">Cholesterol transporter ABCA5</fullName>
    </recommendedName>
    <alternativeName>
        <fullName evidence="33">ATP-binding cassette sub-family A member 5</fullName>
    </alternativeName>
    <alternativeName>
        <fullName evidence="31">Kinesin-like protein KIF19</fullName>
    </alternativeName>
</protein>
<evidence type="ECO:0000256" key="6">
    <source>
        <dbReference type="ARBA" id="ARBA00004653"/>
    </source>
</evidence>
<dbReference type="Gene3D" id="3.40.50.300">
    <property type="entry name" value="P-loop containing nucleotide triphosphate hydrolases"/>
    <property type="match status" value="2"/>
</dbReference>
<dbReference type="InterPro" id="IPR027417">
    <property type="entry name" value="P-loop_NTPase"/>
</dbReference>
<feature type="transmembrane region" description="Helical" evidence="37">
    <location>
        <begin position="2643"/>
        <end position="2666"/>
    </location>
</feature>
<evidence type="ECO:0000256" key="26">
    <source>
        <dbReference type="ARBA" id="ARBA00023228"/>
    </source>
</evidence>
<evidence type="ECO:0000256" key="27">
    <source>
        <dbReference type="ARBA" id="ARBA00023273"/>
    </source>
</evidence>
<evidence type="ECO:0000256" key="25">
    <source>
        <dbReference type="ARBA" id="ARBA00023212"/>
    </source>
</evidence>
<dbReference type="CDD" id="cd03263">
    <property type="entry name" value="ABC_subfamily_A"/>
    <property type="match status" value="2"/>
</dbReference>
<dbReference type="InterPro" id="IPR036961">
    <property type="entry name" value="Kinesin_motor_dom_sf"/>
</dbReference>
<evidence type="ECO:0000256" key="29">
    <source>
        <dbReference type="ARBA" id="ARBA00055376"/>
    </source>
</evidence>
<feature type="compositionally biased region" description="Polar residues" evidence="36">
    <location>
        <begin position="1427"/>
        <end position="1447"/>
    </location>
</feature>
<feature type="domain" description="ABC transporter" evidence="39">
    <location>
        <begin position="2765"/>
        <end position="3003"/>
    </location>
</feature>
<feature type="compositionally biased region" description="Acidic residues" evidence="36">
    <location>
        <begin position="522"/>
        <end position="532"/>
    </location>
</feature>
<dbReference type="GO" id="GO:0031902">
    <property type="term" value="C:late endosome membrane"/>
    <property type="evidence" value="ECO:0007669"/>
    <property type="project" value="UniProtKB-SubCell"/>
</dbReference>
<feature type="transmembrane region" description="Helical" evidence="37">
    <location>
        <begin position="1904"/>
        <end position="1925"/>
    </location>
</feature>
<keyword evidence="10" id="KW-0963">Cytoplasm</keyword>
<feature type="transmembrane region" description="Helical" evidence="37">
    <location>
        <begin position="2613"/>
        <end position="2631"/>
    </location>
</feature>
<dbReference type="PROSITE" id="PS00211">
    <property type="entry name" value="ABC_TRANSPORTER_1"/>
    <property type="match status" value="1"/>
</dbReference>
<evidence type="ECO:0000256" key="2">
    <source>
        <dbReference type="ARBA" id="ARBA00004138"/>
    </source>
</evidence>
<evidence type="ECO:0000256" key="1">
    <source>
        <dbReference type="ARBA" id="ARBA00004107"/>
    </source>
</evidence>
<evidence type="ECO:0000256" key="12">
    <source>
        <dbReference type="ARBA" id="ARBA00022701"/>
    </source>
</evidence>
<dbReference type="SMART" id="SM00320">
    <property type="entry name" value="WD40"/>
    <property type="match status" value="6"/>
</dbReference>
<feature type="transmembrane region" description="Helical" evidence="37">
    <location>
        <begin position="2530"/>
        <end position="2550"/>
    </location>
</feature>
<dbReference type="InterPro" id="IPR003439">
    <property type="entry name" value="ABC_transporter-like_ATP-bd"/>
</dbReference>
<comment type="similarity">
    <text evidence="34">Belongs to the TRAFAC class myosin-kinesin ATPase superfamily. Kinesin family.</text>
</comment>
<comment type="similarity">
    <text evidence="7">Belongs to the ABC transporter superfamily. ABCA family.</text>
</comment>
<dbReference type="PANTHER" id="PTHR19229">
    <property type="entry name" value="ATP-BINDING CASSETTE TRANSPORTER SUBFAMILY A ABCA"/>
    <property type="match status" value="1"/>
</dbReference>
<name>A0A556TJC6_BAGYA</name>
<keyword evidence="9" id="KW-1003">Cell membrane</keyword>
<dbReference type="FunFam" id="3.40.50.300:FF:000335">
    <property type="entry name" value="ATP binding cassette subfamily A member 5"/>
    <property type="match status" value="1"/>
</dbReference>
<comment type="function">
    <text evidence="30">Cholesterol efflux transporter in macrophages that is responsible for APOAI/high-density lipoproteins (HDL) formation at the plasma membrane under high cholesterol levels and participates in reverse cholesterol transport. May play a role in the processing of autolysosomes.</text>
</comment>
<evidence type="ECO:0000256" key="10">
    <source>
        <dbReference type="ARBA" id="ARBA00022490"/>
    </source>
</evidence>
<feature type="region of interest" description="Disordered" evidence="36">
    <location>
        <begin position="1274"/>
        <end position="1300"/>
    </location>
</feature>
<feature type="compositionally biased region" description="Basic and acidic residues" evidence="36">
    <location>
        <begin position="980"/>
        <end position="999"/>
    </location>
</feature>
<keyword evidence="21" id="KW-0969">Cilium</keyword>
<evidence type="ECO:0000256" key="22">
    <source>
        <dbReference type="ARBA" id="ARBA00023136"/>
    </source>
</evidence>
<keyword evidence="20" id="KW-0445">Lipid transport</keyword>
<comment type="catalytic activity">
    <reaction evidence="28">
        <text>cholesterol(in) + ATP + H2O = cholesterol(out) + ADP + phosphate + H(+)</text>
        <dbReference type="Rhea" id="RHEA:39051"/>
        <dbReference type="ChEBI" id="CHEBI:15377"/>
        <dbReference type="ChEBI" id="CHEBI:15378"/>
        <dbReference type="ChEBI" id="CHEBI:16113"/>
        <dbReference type="ChEBI" id="CHEBI:30616"/>
        <dbReference type="ChEBI" id="CHEBI:43474"/>
        <dbReference type="ChEBI" id="CHEBI:456216"/>
    </reaction>
    <physiologicalReaction direction="left-to-right" evidence="28">
        <dbReference type="Rhea" id="RHEA:39052"/>
    </physiologicalReaction>
</comment>
<evidence type="ECO:0000256" key="15">
    <source>
        <dbReference type="ARBA" id="ARBA00022753"/>
    </source>
</evidence>
<evidence type="ECO:0000256" key="4">
    <source>
        <dbReference type="ARBA" id="ARBA00004236"/>
    </source>
</evidence>
<evidence type="ECO:0000256" key="14">
    <source>
        <dbReference type="ARBA" id="ARBA00022741"/>
    </source>
</evidence>
<dbReference type="Pfam" id="PF12698">
    <property type="entry name" value="ABC2_membrane_3"/>
    <property type="match status" value="1"/>
</dbReference>
<evidence type="ECO:0000256" key="32">
    <source>
        <dbReference type="ARBA" id="ARBA00074079"/>
    </source>
</evidence>
<dbReference type="EMBL" id="VCAZ01000002">
    <property type="protein sequence ID" value="TSK14838.1"/>
    <property type="molecule type" value="Genomic_DNA"/>
</dbReference>
<accession>A0A556TJC6</accession>
<evidence type="ECO:0000313" key="40">
    <source>
        <dbReference type="EMBL" id="TSK14838.1"/>
    </source>
</evidence>
<keyword evidence="17 37" id="KW-1133">Transmembrane helix</keyword>
<dbReference type="Gene3D" id="3.40.850.10">
    <property type="entry name" value="Kinesin motor domain"/>
    <property type="match status" value="1"/>
</dbReference>
<evidence type="ECO:0000256" key="24">
    <source>
        <dbReference type="ARBA" id="ARBA00023180"/>
    </source>
</evidence>
<comment type="function">
    <text evidence="29">Plus end-directed microtubule-dependent motor protein that regulates the length of motile cilia by mediating depolymerization of microtubules at ciliary tips.</text>
</comment>
<dbReference type="GO" id="GO:0140359">
    <property type="term" value="F:ABC-type transporter activity"/>
    <property type="evidence" value="ECO:0007669"/>
    <property type="project" value="InterPro"/>
</dbReference>
<dbReference type="GO" id="GO:0005524">
    <property type="term" value="F:ATP binding"/>
    <property type="evidence" value="ECO:0007669"/>
    <property type="project" value="UniProtKB-UniRule"/>
</dbReference>
<keyword evidence="16 34" id="KW-0067">ATP-binding</keyword>
<evidence type="ECO:0000256" key="31">
    <source>
        <dbReference type="ARBA" id="ARBA00073205"/>
    </source>
</evidence>
<dbReference type="GO" id="GO:0005874">
    <property type="term" value="C:microtubule"/>
    <property type="evidence" value="ECO:0007669"/>
    <property type="project" value="UniProtKB-KW"/>
</dbReference>
<dbReference type="InterPro" id="IPR056264">
    <property type="entry name" value="R2_ABCA1-4-like"/>
</dbReference>
<dbReference type="Pfam" id="PF00225">
    <property type="entry name" value="Kinesin"/>
    <property type="match status" value="1"/>
</dbReference>
<feature type="transmembrane region" description="Helical" evidence="37">
    <location>
        <begin position="2678"/>
        <end position="2699"/>
    </location>
</feature>
<keyword evidence="24" id="KW-0325">Glycoprotein</keyword>
<dbReference type="GO" id="GO:0016887">
    <property type="term" value="F:ATP hydrolysis activity"/>
    <property type="evidence" value="ECO:0007669"/>
    <property type="project" value="InterPro"/>
</dbReference>
<organism evidence="40 41">
    <name type="scientific">Bagarius yarrelli</name>
    <name type="common">Goonch</name>
    <name type="synonym">Bagrus yarrelli</name>
    <dbReference type="NCBI Taxonomy" id="175774"/>
    <lineage>
        <taxon>Eukaryota</taxon>
        <taxon>Metazoa</taxon>
        <taxon>Chordata</taxon>
        <taxon>Craniata</taxon>
        <taxon>Vertebrata</taxon>
        <taxon>Euteleostomi</taxon>
        <taxon>Actinopterygii</taxon>
        <taxon>Neopterygii</taxon>
        <taxon>Teleostei</taxon>
        <taxon>Ostariophysi</taxon>
        <taxon>Siluriformes</taxon>
        <taxon>Sisoridae</taxon>
        <taxon>Sisorinae</taxon>
        <taxon>Bagarius</taxon>
    </lineage>
</organism>
<dbReference type="FunFam" id="2.130.10.10:FF:000584">
    <property type="entry name" value="Dynein intermediate chain 2"/>
    <property type="match status" value="1"/>
</dbReference>
<keyword evidence="41" id="KW-1185">Reference proteome</keyword>
<dbReference type="PROSITE" id="PS50067">
    <property type="entry name" value="KINESIN_MOTOR_2"/>
    <property type="match status" value="1"/>
</dbReference>
<feature type="transmembrane region" description="Helical" evidence="37">
    <location>
        <begin position="1804"/>
        <end position="1828"/>
    </location>
</feature>
<evidence type="ECO:0000256" key="16">
    <source>
        <dbReference type="ARBA" id="ARBA00022840"/>
    </source>
</evidence>
<dbReference type="InterPro" id="IPR001680">
    <property type="entry name" value="WD40_rpt"/>
</dbReference>
<feature type="binding site" evidence="34">
    <location>
        <begin position="655"/>
        <end position="662"/>
    </location>
    <ligand>
        <name>ATP</name>
        <dbReference type="ChEBI" id="CHEBI:30616"/>
    </ligand>
</feature>
<feature type="transmembrane region" description="Helical" evidence="37">
    <location>
        <begin position="1545"/>
        <end position="1562"/>
    </location>
</feature>
<dbReference type="GO" id="GO:0007018">
    <property type="term" value="P:microtubule-based movement"/>
    <property type="evidence" value="ECO:0007669"/>
    <property type="project" value="InterPro"/>
</dbReference>
<keyword evidence="14 34" id="KW-0547">Nucleotide-binding</keyword>
<feature type="region of interest" description="Disordered" evidence="36">
    <location>
        <begin position="1193"/>
        <end position="1244"/>
    </location>
</feature>
<evidence type="ECO:0000256" key="34">
    <source>
        <dbReference type="PROSITE-ProRule" id="PRU00283"/>
    </source>
</evidence>
<evidence type="ECO:0000256" key="8">
    <source>
        <dbReference type="ARBA" id="ARBA00022448"/>
    </source>
</evidence>
<feature type="transmembrane region" description="Helical" evidence="37">
    <location>
        <begin position="1834"/>
        <end position="1855"/>
    </location>
</feature>
<dbReference type="OrthoDB" id="8061355at2759"/>
<dbReference type="Proteomes" id="UP000319801">
    <property type="component" value="Unassembled WGS sequence"/>
</dbReference>
<keyword evidence="15" id="KW-0967">Endosome</keyword>
<feature type="coiled-coil region" evidence="35">
    <location>
        <begin position="869"/>
        <end position="896"/>
    </location>
</feature>
<feature type="transmembrane region" description="Helical" evidence="37">
    <location>
        <begin position="2571"/>
        <end position="2601"/>
    </location>
</feature>
<feature type="transmembrane region" description="Helical" evidence="37">
    <location>
        <begin position="1727"/>
        <end position="1750"/>
    </location>
</feature>
<dbReference type="GO" id="GO:0043691">
    <property type="term" value="P:reverse cholesterol transport"/>
    <property type="evidence" value="ECO:0007669"/>
    <property type="project" value="UniProtKB-ARBA"/>
</dbReference>
<evidence type="ECO:0000256" key="20">
    <source>
        <dbReference type="ARBA" id="ARBA00023055"/>
    </source>
</evidence>
<keyword evidence="26" id="KW-0458">Lysosome</keyword>
<dbReference type="GO" id="GO:0048731">
    <property type="term" value="P:system development"/>
    <property type="evidence" value="ECO:0007669"/>
    <property type="project" value="UniProtKB-ARBA"/>
</dbReference>
<proteinExistence type="inferred from homology"/>
<keyword evidence="19 35" id="KW-0175">Coiled coil</keyword>
<dbReference type="InterPro" id="IPR003593">
    <property type="entry name" value="AAA+_ATPase"/>
</dbReference>
<dbReference type="PROSITE" id="PS00411">
    <property type="entry name" value="KINESIN_MOTOR_1"/>
    <property type="match status" value="1"/>
</dbReference>
<feature type="region of interest" description="Disordered" evidence="36">
    <location>
        <begin position="510"/>
        <end position="532"/>
    </location>
</feature>
<evidence type="ECO:0000256" key="30">
    <source>
        <dbReference type="ARBA" id="ARBA00057378"/>
    </source>
</evidence>
<dbReference type="FunFam" id="2.130.10.10:FF:001723">
    <property type="entry name" value="Dynein intermediate chain 3, ciliary"/>
    <property type="match status" value="1"/>
</dbReference>
<dbReference type="GO" id="GO:0005765">
    <property type="term" value="C:lysosomal membrane"/>
    <property type="evidence" value="ECO:0007669"/>
    <property type="project" value="UniProtKB-SubCell"/>
</dbReference>
<dbReference type="PANTHER" id="PTHR19229:SF209">
    <property type="entry name" value="ATP-BINDING CASSETTE SUB-FAMILY A MEMBER 5 ISOFORM X1"/>
    <property type="match status" value="1"/>
</dbReference>
<evidence type="ECO:0000256" key="23">
    <source>
        <dbReference type="ARBA" id="ARBA00023175"/>
    </source>
</evidence>
<dbReference type="GO" id="GO:0008017">
    <property type="term" value="F:microtubule binding"/>
    <property type="evidence" value="ECO:0007669"/>
    <property type="project" value="InterPro"/>
</dbReference>
<feature type="coiled-coil region" evidence="35">
    <location>
        <begin position="1027"/>
        <end position="1054"/>
    </location>
</feature>
<dbReference type="InterPro" id="IPR017871">
    <property type="entry name" value="ABC_transporter-like_CS"/>
</dbReference>
<dbReference type="InterPro" id="IPR036322">
    <property type="entry name" value="WD40_repeat_dom_sf"/>
</dbReference>
<reference evidence="40 41" key="1">
    <citation type="journal article" date="2019" name="Genome Biol. Evol.">
        <title>Whole-Genome Sequencing of the Giant Devil Catfish, Bagarius yarrelli.</title>
        <authorList>
            <person name="Jiang W."/>
            <person name="Lv Y."/>
            <person name="Cheng L."/>
            <person name="Yang K."/>
            <person name="Chao B."/>
            <person name="Wang X."/>
            <person name="Li Y."/>
            <person name="Pan X."/>
            <person name="You X."/>
            <person name="Zhang Y."/>
            <person name="Yang J."/>
            <person name="Li J."/>
            <person name="Zhang X."/>
            <person name="Liu S."/>
            <person name="Sun C."/>
            <person name="Yang J."/>
            <person name="Shi Q."/>
        </authorList>
    </citation>
    <scope>NUCLEOTIDE SEQUENCE [LARGE SCALE GENOMIC DNA]</scope>
    <source>
        <strain evidence="40">JWS20170419001</strain>
        <tissue evidence="40">Muscle</tissue>
    </source>
</reference>
<dbReference type="PROSITE" id="PS50893">
    <property type="entry name" value="ABC_TRANSPORTER_2"/>
    <property type="match status" value="2"/>
</dbReference>
<keyword evidence="22 37" id="KW-0472">Membrane</keyword>
<keyword evidence="23 34" id="KW-0505">Motor protein</keyword>